<dbReference type="PANTHER" id="PTHR11697:SF230">
    <property type="entry name" value="ZINC FINGER, MYM DOMAIN CONTAINING 1"/>
    <property type="match status" value="1"/>
</dbReference>
<sequence length="236" mass="27597">MKGEIKGLKTLIMKESPSAYYIHCFAHQIQLVLIAVAKGNEPCKWFFDHFSYLLNIVGVSCKRHDMLRDVRAQKVLEALEMGEIESGSGLNQEMGLARPGDTRWGSHFRTILHIITMELKFLHRRIIMCLGISPRYYEVQTNDDRYRREVYLGILDQIIQELDNRFDEVNMELLICMSALNPVDSFASYDALKVMKLAEFYPQDISSMDLVRLEFQLDTFIDDMRQDDRFRSVRNI</sequence>
<reference evidence="2" key="1">
    <citation type="journal article" date="2013" name="Nature">
        <title>Draft genome of the wheat A-genome progenitor Triticum urartu.</title>
        <authorList>
            <person name="Ling H.Q."/>
            <person name="Zhao S."/>
            <person name="Liu D."/>
            <person name="Wang J."/>
            <person name="Sun H."/>
            <person name="Zhang C."/>
            <person name="Fan H."/>
            <person name="Li D."/>
            <person name="Dong L."/>
            <person name="Tao Y."/>
            <person name="Gao C."/>
            <person name="Wu H."/>
            <person name="Li Y."/>
            <person name="Cui Y."/>
            <person name="Guo X."/>
            <person name="Zheng S."/>
            <person name="Wang B."/>
            <person name="Yu K."/>
            <person name="Liang Q."/>
            <person name="Yang W."/>
            <person name="Lou X."/>
            <person name="Chen J."/>
            <person name="Feng M."/>
            <person name="Jian J."/>
            <person name="Zhang X."/>
            <person name="Luo G."/>
            <person name="Jiang Y."/>
            <person name="Liu J."/>
            <person name="Wang Z."/>
            <person name="Sha Y."/>
            <person name="Zhang B."/>
            <person name="Wu H."/>
            <person name="Tang D."/>
            <person name="Shen Q."/>
            <person name="Xue P."/>
            <person name="Zou S."/>
            <person name="Wang X."/>
            <person name="Liu X."/>
            <person name="Wang F."/>
            <person name="Yang Y."/>
            <person name="An X."/>
            <person name="Dong Z."/>
            <person name="Zhang K."/>
            <person name="Zhang X."/>
            <person name="Luo M.C."/>
            <person name="Dvorak J."/>
            <person name="Tong Y."/>
            <person name="Wang J."/>
            <person name="Yang H."/>
            <person name="Li Z."/>
            <person name="Wang D."/>
            <person name="Zhang A."/>
            <person name="Wang J."/>
        </authorList>
    </citation>
    <scope>NUCLEOTIDE SEQUENCE</scope>
    <source>
        <strain evidence="2">cv. G1812</strain>
    </source>
</reference>
<dbReference type="SUPFAM" id="SSF53098">
    <property type="entry name" value="Ribonuclease H-like"/>
    <property type="match status" value="1"/>
</dbReference>
<dbReference type="Proteomes" id="UP000015106">
    <property type="component" value="Unassembled WGS sequence"/>
</dbReference>
<name>A0A8R7RA96_TRIUA</name>
<dbReference type="PANTHER" id="PTHR11697">
    <property type="entry name" value="GENERAL TRANSCRIPTION FACTOR 2-RELATED ZINC FINGER PROTEIN"/>
    <property type="match status" value="1"/>
</dbReference>
<dbReference type="InterPro" id="IPR012337">
    <property type="entry name" value="RNaseH-like_sf"/>
</dbReference>
<dbReference type="AlphaFoldDB" id="A0A8R7RA96"/>
<dbReference type="InterPro" id="IPR055298">
    <property type="entry name" value="AtLOH3-like"/>
</dbReference>
<evidence type="ECO:0000313" key="2">
    <source>
        <dbReference type="Proteomes" id="UP000015106"/>
    </source>
</evidence>
<accession>A0A8R7RA96</accession>
<organism evidence="1 2">
    <name type="scientific">Triticum urartu</name>
    <name type="common">Red wild einkorn</name>
    <name type="synonym">Crithodium urartu</name>
    <dbReference type="NCBI Taxonomy" id="4572"/>
    <lineage>
        <taxon>Eukaryota</taxon>
        <taxon>Viridiplantae</taxon>
        <taxon>Streptophyta</taxon>
        <taxon>Embryophyta</taxon>
        <taxon>Tracheophyta</taxon>
        <taxon>Spermatophyta</taxon>
        <taxon>Magnoliopsida</taxon>
        <taxon>Liliopsida</taxon>
        <taxon>Poales</taxon>
        <taxon>Poaceae</taxon>
        <taxon>BOP clade</taxon>
        <taxon>Pooideae</taxon>
        <taxon>Triticodae</taxon>
        <taxon>Triticeae</taxon>
        <taxon>Triticinae</taxon>
        <taxon>Triticum</taxon>
    </lineage>
</organism>
<protein>
    <recommendedName>
        <fullName evidence="3">Zinc finger MYM-type protein 1-like</fullName>
    </recommendedName>
</protein>
<dbReference type="Gramene" id="TuG1812S0001488200.01.T01">
    <property type="protein sequence ID" value="TuG1812S0001488200.01.T01"/>
    <property type="gene ID" value="TuG1812S0001488200.01"/>
</dbReference>
<dbReference type="EnsemblPlants" id="TuG1812S0001488200.01.T01">
    <property type="protein sequence ID" value="TuG1812S0001488200.01.T01"/>
    <property type="gene ID" value="TuG1812S0001488200.01"/>
</dbReference>
<reference evidence="1" key="2">
    <citation type="submission" date="2022-06" db="UniProtKB">
        <authorList>
            <consortium name="EnsemblPlants"/>
        </authorList>
    </citation>
    <scope>IDENTIFICATION</scope>
</reference>
<evidence type="ECO:0000313" key="1">
    <source>
        <dbReference type="EnsemblPlants" id="TuG1812S0001488200.01.T01"/>
    </source>
</evidence>
<keyword evidence="2" id="KW-1185">Reference proteome</keyword>
<evidence type="ECO:0008006" key="3">
    <source>
        <dbReference type="Google" id="ProtNLM"/>
    </source>
</evidence>
<proteinExistence type="predicted"/>